<evidence type="ECO:0000256" key="5">
    <source>
        <dbReference type="ARBA" id="ARBA00015611"/>
    </source>
</evidence>
<evidence type="ECO:0000256" key="8">
    <source>
        <dbReference type="ARBA" id="ARBA00022801"/>
    </source>
</evidence>
<dbReference type="Gene3D" id="1.10.390.10">
    <property type="entry name" value="Neutral Protease Domain 2"/>
    <property type="match status" value="1"/>
</dbReference>
<dbReference type="Gene3D" id="2.60.40.1730">
    <property type="entry name" value="tricorn interacting facor f3 domain"/>
    <property type="match status" value="1"/>
</dbReference>
<evidence type="ECO:0000256" key="1">
    <source>
        <dbReference type="ARBA" id="ARBA00000098"/>
    </source>
</evidence>
<evidence type="ECO:0000256" key="3">
    <source>
        <dbReference type="ARBA" id="ARBA00010136"/>
    </source>
</evidence>
<evidence type="ECO:0000259" key="14">
    <source>
        <dbReference type="Pfam" id="PF01433"/>
    </source>
</evidence>
<keyword evidence="7" id="KW-0479">Metal-binding</keyword>
<feature type="domain" description="Peptidase M1 membrane alanine aminopeptidase" evidence="14">
    <location>
        <begin position="340"/>
        <end position="478"/>
    </location>
</feature>
<evidence type="ECO:0000256" key="4">
    <source>
        <dbReference type="ARBA" id="ARBA00012564"/>
    </source>
</evidence>
<evidence type="ECO:0000256" key="9">
    <source>
        <dbReference type="ARBA" id="ARBA00022833"/>
    </source>
</evidence>
<evidence type="ECO:0000256" key="10">
    <source>
        <dbReference type="ARBA" id="ARBA00023049"/>
    </source>
</evidence>
<keyword evidence="9" id="KW-0862">Zinc</keyword>
<dbReference type="InterPro" id="IPR014782">
    <property type="entry name" value="Peptidase_M1_dom"/>
</dbReference>
<keyword evidence="13" id="KW-1133">Transmembrane helix</keyword>
<evidence type="ECO:0000313" key="16">
    <source>
        <dbReference type="EMBL" id="NGM13924.1"/>
    </source>
</evidence>
<dbReference type="GO" id="GO:0008237">
    <property type="term" value="F:metallopeptidase activity"/>
    <property type="evidence" value="ECO:0007669"/>
    <property type="project" value="UniProtKB-KW"/>
</dbReference>
<dbReference type="InterPro" id="IPR050344">
    <property type="entry name" value="Peptidase_M1_aminopeptidases"/>
</dbReference>
<evidence type="ECO:0000256" key="7">
    <source>
        <dbReference type="ARBA" id="ARBA00022723"/>
    </source>
</evidence>
<keyword evidence="13" id="KW-0472">Membrane</keyword>
<evidence type="ECO:0000256" key="2">
    <source>
        <dbReference type="ARBA" id="ARBA00001947"/>
    </source>
</evidence>
<dbReference type="InterPro" id="IPR042097">
    <property type="entry name" value="Aminopeptidase_N-like_N_sf"/>
</dbReference>
<sequence>MIDGAGGSRLGLVSSRVGRWWGAGAAAVAAAVVAAVVLVSGIGDRDAAEPGGFRAGSVDLGDPYVPGSGNGGYDVAHYRLVVRYDPADDRLTGSAEITATATHGLSRFNLDLSGLQVGSVTVDGASAEHRRDDGELVVTPARGLDAGSRFTVDVAYGGVPEADADGVLGSGGFQHTDDGAIALGQPHSAATWFPVNDHPSDKATYDLEVTVPDGLAALSNGVPGERTSADGWTTWRWAERSPMASYLTTLVIGDYRVRSEEHAGKPMVTAVPDGLPVTGPAATSLARTGEIADFLATRFGPYPFESYGGVVVSDGRIGYALETQSRPVYGPGFFRGGEPNYSVVAHELAHQWFGNSVALARWGDIWLNEGFASYAEWLWEEHDGGRSAQRNFEIQYAATNWSRRTLDPGPGQMFSTAVYKRGALTVHALRRTVGDDAFFEILRTWTSERRDGTATTADFVALAERVSGRELGPFFDAWLTGTAAPGQP</sequence>
<dbReference type="InterPro" id="IPR001930">
    <property type="entry name" value="Peptidase_M1"/>
</dbReference>
<evidence type="ECO:0000313" key="17">
    <source>
        <dbReference type="Proteomes" id="UP000478148"/>
    </source>
</evidence>
<evidence type="ECO:0000256" key="11">
    <source>
        <dbReference type="ARBA" id="ARBA00029811"/>
    </source>
</evidence>
<dbReference type="SUPFAM" id="SSF63737">
    <property type="entry name" value="Leukotriene A4 hydrolase N-terminal domain"/>
    <property type="match status" value="1"/>
</dbReference>
<dbReference type="GO" id="GO:0016285">
    <property type="term" value="F:alanyl aminopeptidase activity"/>
    <property type="evidence" value="ECO:0007669"/>
    <property type="project" value="UniProtKB-EC"/>
</dbReference>
<accession>A0A6M1L695</accession>
<keyword evidence="6" id="KW-0645">Protease</keyword>
<feature type="domain" description="Aminopeptidase N-like N-terminal" evidence="15">
    <location>
        <begin position="77"/>
        <end position="247"/>
    </location>
</feature>
<comment type="similarity">
    <text evidence="3">Belongs to the peptidase M1 family.</text>
</comment>
<keyword evidence="17" id="KW-1185">Reference proteome</keyword>
<comment type="cofactor">
    <cofactor evidence="2">
        <name>Zn(2+)</name>
        <dbReference type="ChEBI" id="CHEBI:29105"/>
    </cofactor>
</comment>
<dbReference type="EC" id="3.4.11.2" evidence="4"/>
<keyword evidence="8" id="KW-0378">Hydrolase</keyword>
<gene>
    <name evidence="16" type="ORF">ENC19_15235</name>
</gene>
<dbReference type="PANTHER" id="PTHR11533">
    <property type="entry name" value="PROTEASE M1 ZINC METALLOPROTEASE"/>
    <property type="match status" value="1"/>
</dbReference>
<reference evidence="16 17" key="1">
    <citation type="submission" date="2020-02" db="EMBL/GenBank/DDBJ databases">
        <title>Draft Genome Sequence of Verrucosispora sp. Strain CWR15, Isolated from Gulf of Mexico Sponge.</title>
        <authorList>
            <person name="Kennedy S.J."/>
            <person name="Cella E."/>
            <person name="Azarian T."/>
            <person name="Baker B.J."/>
            <person name="Shaw L.N."/>
        </authorList>
    </citation>
    <scope>NUCLEOTIDE SEQUENCE [LARGE SCALE GENOMIC DNA]</scope>
    <source>
        <strain evidence="16 17">CWR15</strain>
    </source>
</reference>
<feature type="transmembrane region" description="Helical" evidence="13">
    <location>
        <begin position="20"/>
        <end position="39"/>
    </location>
</feature>
<dbReference type="GO" id="GO:0006508">
    <property type="term" value="P:proteolysis"/>
    <property type="evidence" value="ECO:0007669"/>
    <property type="project" value="UniProtKB-KW"/>
</dbReference>
<organism evidence="16 17">
    <name type="scientific">Verrucosispora sioxanthis</name>
    <dbReference type="NCBI Taxonomy" id="2499994"/>
    <lineage>
        <taxon>Bacteria</taxon>
        <taxon>Bacillati</taxon>
        <taxon>Actinomycetota</taxon>
        <taxon>Actinomycetes</taxon>
        <taxon>Micromonosporales</taxon>
        <taxon>Micromonosporaceae</taxon>
        <taxon>Micromonospora</taxon>
    </lineage>
</organism>
<dbReference type="SUPFAM" id="SSF55486">
    <property type="entry name" value="Metalloproteases ('zincins'), catalytic domain"/>
    <property type="match status" value="1"/>
</dbReference>
<evidence type="ECO:0000256" key="13">
    <source>
        <dbReference type="SAM" id="Phobius"/>
    </source>
</evidence>
<dbReference type="AlphaFoldDB" id="A0A6M1L695"/>
<dbReference type="Pfam" id="PF17900">
    <property type="entry name" value="Peptidase_M1_N"/>
    <property type="match status" value="1"/>
</dbReference>
<name>A0A6M1L695_9ACTN</name>
<proteinExistence type="inferred from homology"/>
<evidence type="ECO:0000259" key="15">
    <source>
        <dbReference type="Pfam" id="PF17900"/>
    </source>
</evidence>
<dbReference type="InterPro" id="IPR027268">
    <property type="entry name" value="Peptidase_M4/M1_CTD_sf"/>
</dbReference>
<protein>
    <recommendedName>
        <fullName evidence="5">Aminopeptidase N</fullName>
        <ecNumber evidence="4">3.4.11.2</ecNumber>
    </recommendedName>
    <alternativeName>
        <fullName evidence="11">Alanine aminopeptidase</fullName>
    </alternativeName>
    <alternativeName>
        <fullName evidence="12">Lysyl aminopeptidase</fullName>
    </alternativeName>
</protein>
<dbReference type="CDD" id="cd09603">
    <property type="entry name" value="M1_APN_like"/>
    <property type="match status" value="1"/>
</dbReference>
<dbReference type="EMBL" id="SAIY01000004">
    <property type="protein sequence ID" value="NGM13924.1"/>
    <property type="molecule type" value="Genomic_DNA"/>
</dbReference>
<comment type="caution">
    <text evidence="16">The sequence shown here is derived from an EMBL/GenBank/DDBJ whole genome shotgun (WGS) entry which is preliminary data.</text>
</comment>
<evidence type="ECO:0000256" key="6">
    <source>
        <dbReference type="ARBA" id="ARBA00022670"/>
    </source>
</evidence>
<dbReference type="PRINTS" id="PR00756">
    <property type="entry name" value="ALADIPTASE"/>
</dbReference>
<dbReference type="GO" id="GO:0008270">
    <property type="term" value="F:zinc ion binding"/>
    <property type="evidence" value="ECO:0007669"/>
    <property type="project" value="InterPro"/>
</dbReference>
<comment type="catalytic activity">
    <reaction evidence="1">
        <text>Release of an N-terminal amino acid, Xaa-|-Yaa- from a peptide, amide or arylamide. Xaa is preferably Ala, but may be most amino acids including Pro (slow action). When a terminal hydrophobic residue is followed by a prolyl residue, the two may be released as an intact Xaa-Pro dipeptide.</text>
        <dbReference type="EC" id="3.4.11.2"/>
    </reaction>
</comment>
<keyword evidence="10" id="KW-0482">Metalloprotease</keyword>
<dbReference type="Pfam" id="PF01433">
    <property type="entry name" value="Peptidase_M1"/>
    <property type="match status" value="1"/>
</dbReference>
<dbReference type="PANTHER" id="PTHR11533:SF297">
    <property type="entry name" value="AMINOPEPTIDASE N"/>
    <property type="match status" value="1"/>
</dbReference>
<evidence type="ECO:0000256" key="12">
    <source>
        <dbReference type="ARBA" id="ARBA00031533"/>
    </source>
</evidence>
<keyword evidence="13" id="KW-0812">Transmembrane</keyword>
<dbReference type="Proteomes" id="UP000478148">
    <property type="component" value="Unassembled WGS sequence"/>
</dbReference>
<dbReference type="InterPro" id="IPR045357">
    <property type="entry name" value="Aminopeptidase_N-like_N"/>
</dbReference>